<evidence type="ECO:0000256" key="3">
    <source>
        <dbReference type="ARBA" id="ARBA00023134"/>
    </source>
</evidence>
<keyword evidence="2 4" id="KW-0547">Nucleotide-binding</keyword>
<dbReference type="GO" id="GO:0046872">
    <property type="term" value="F:metal ion binding"/>
    <property type="evidence" value="ECO:0007669"/>
    <property type="project" value="UniProtKB-KW"/>
</dbReference>
<dbReference type="InterPro" id="IPR024156">
    <property type="entry name" value="Small_GTPase_ARF"/>
</dbReference>
<dbReference type="Pfam" id="PF00025">
    <property type="entry name" value="Arf"/>
    <property type="match status" value="1"/>
</dbReference>
<evidence type="ECO:0000256" key="5">
    <source>
        <dbReference type="PIRSR" id="PIRSR606689-2"/>
    </source>
</evidence>
<dbReference type="PROSITE" id="PS51417">
    <property type="entry name" value="ARF"/>
    <property type="match status" value="1"/>
</dbReference>
<evidence type="ECO:0000256" key="1">
    <source>
        <dbReference type="ARBA" id="ARBA00010290"/>
    </source>
</evidence>
<keyword evidence="5" id="KW-0479">Metal-binding</keyword>
<dbReference type="PANTHER" id="PTHR11711">
    <property type="entry name" value="ADP RIBOSYLATION FACTOR-RELATED"/>
    <property type="match status" value="1"/>
</dbReference>
<dbReference type="NCBIfam" id="TIGR00231">
    <property type="entry name" value="small_GTP"/>
    <property type="match status" value="1"/>
</dbReference>
<feature type="binding site" evidence="5">
    <location>
        <position position="6"/>
    </location>
    <ligand>
        <name>Mg(2+)</name>
        <dbReference type="ChEBI" id="CHEBI:18420"/>
    </ligand>
</feature>
<proteinExistence type="inferred from homology"/>
<dbReference type="PRINTS" id="PR00328">
    <property type="entry name" value="SAR1GTPBP"/>
</dbReference>
<keyword evidence="3 4" id="KW-0342">GTP-binding</keyword>
<sequence>MSTVPTIGFNVEAVETGAGLQFTVWDVGGQSKMQSLWHHYYDNVDGMLFVVDSTDEMRLIEAGTALNEILSDVQMNGVPVVVLANKQDMPNAVEPGRLVETLGLLKMAQRPWHVRGTCATSGAGLYEGLFELAEMIKQRRKPRVSN</sequence>
<dbReference type="InterPro" id="IPR027417">
    <property type="entry name" value="P-loop_NTPase"/>
</dbReference>
<keyword evidence="7" id="KW-1185">Reference proteome</keyword>
<dbReference type="AlphaFoldDB" id="A0A914WN99"/>
<accession>A0A914WN99</accession>
<organism evidence="7 8">
    <name type="scientific">Plectus sambesii</name>
    <dbReference type="NCBI Taxonomy" id="2011161"/>
    <lineage>
        <taxon>Eukaryota</taxon>
        <taxon>Metazoa</taxon>
        <taxon>Ecdysozoa</taxon>
        <taxon>Nematoda</taxon>
        <taxon>Chromadorea</taxon>
        <taxon>Plectida</taxon>
        <taxon>Plectina</taxon>
        <taxon>Plectoidea</taxon>
        <taxon>Plectidae</taxon>
        <taxon>Plectus</taxon>
    </lineage>
</organism>
<name>A0A914WN99_9BILA</name>
<evidence type="ECO:0000256" key="6">
    <source>
        <dbReference type="RuleBase" id="RU003925"/>
    </source>
</evidence>
<dbReference type="GO" id="GO:0005525">
    <property type="term" value="F:GTP binding"/>
    <property type="evidence" value="ECO:0007669"/>
    <property type="project" value="UniProtKB-KW"/>
</dbReference>
<feature type="binding site" evidence="4">
    <location>
        <begin position="85"/>
        <end position="88"/>
    </location>
    <ligand>
        <name>GTP</name>
        <dbReference type="ChEBI" id="CHEBI:37565"/>
    </ligand>
</feature>
<dbReference type="InterPro" id="IPR006689">
    <property type="entry name" value="Small_GTPase_ARF/SAR"/>
</dbReference>
<dbReference type="WBParaSite" id="PSAMB.scaffold4670size13910.g24871.t1">
    <property type="protein sequence ID" value="PSAMB.scaffold4670size13910.g24871.t1"/>
    <property type="gene ID" value="PSAMB.scaffold4670size13910.g24871"/>
</dbReference>
<keyword evidence="5" id="KW-0460">Magnesium</keyword>
<protein>
    <submittedName>
        <fullName evidence="8">Uncharacterized protein</fullName>
    </submittedName>
</protein>
<dbReference type="Proteomes" id="UP000887566">
    <property type="component" value="Unplaced"/>
</dbReference>
<dbReference type="Gene3D" id="3.40.50.300">
    <property type="entry name" value="P-loop containing nucleotide triphosphate hydrolases"/>
    <property type="match status" value="1"/>
</dbReference>
<comment type="similarity">
    <text evidence="1 6">Belongs to the small GTPase superfamily. Arf family.</text>
</comment>
<evidence type="ECO:0000313" key="7">
    <source>
        <dbReference type="Proteomes" id="UP000887566"/>
    </source>
</evidence>
<reference evidence="8" key="1">
    <citation type="submission" date="2022-11" db="UniProtKB">
        <authorList>
            <consortium name="WormBaseParasite"/>
        </authorList>
    </citation>
    <scope>IDENTIFICATION</scope>
</reference>
<dbReference type="InterPro" id="IPR005225">
    <property type="entry name" value="Small_GTP-bd"/>
</dbReference>
<dbReference type="GO" id="GO:0003924">
    <property type="term" value="F:GTPase activity"/>
    <property type="evidence" value="ECO:0007669"/>
    <property type="project" value="InterPro"/>
</dbReference>
<evidence type="ECO:0000256" key="2">
    <source>
        <dbReference type="ARBA" id="ARBA00022741"/>
    </source>
</evidence>
<feature type="binding site" evidence="4">
    <location>
        <position position="29"/>
    </location>
    <ligand>
        <name>GTP</name>
        <dbReference type="ChEBI" id="CHEBI:37565"/>
    </ligand>
</feature>
<dbReference type="SUPFAM" id="SSF52540">
    <property type="entry name" value="P-loop containing nucleoside triphosphate hydrolases"/>
    <property type="match status" value="1"/>
</dbReference>
<evidence type="ECO:0000256" key="4">
    <source>
        <dbReference type="PIRSR" id="PIRSR606689-1"/>
    </source>
</evidence>
<evidence type="ECO:0000313" key="8">
    <source>
        <dbReference type="WBParaSite" id="PSAMB.scaffold4670size13910.g24871.t1"/>
    </source>
</evidence>
<dbReference type="SMART" id="SM00177">
    <property type="entry name" value="ARF"/>
    <property type="match status" value="1"/>
</dbReference>
<dbReference type="GO" id="GO:0030010">
    <property type="term" value="P:establishment of cell polarity"/>
    <property type="evidence" value="ECO:0007669"/>
    <property type="project" value="UniProtKB-ARBA"/>
</dbReference>
<dbReference type="FunFam" id="3.40.50.300:FF:000412">
    <property type="entry name" value="ADP-ribosylation factor 1"/>
    <property type="match status" value="1"/>
</dbReference>
<dbReference type="CDD" id="cd00878">
    <property type="entry name" value="Arf_Arl"/>
    <property type="match status" value="1"/>
</dbReference>